<evidence type="ECO:0000256" key="1">
    <source>
        <dbReference type="ARBA" id="ARBA00004245"/>
    </source>
</evidence>
<reference evidence="14" key="1">
    <citation type="journal article" date="2021" name="Elife">
        <title>Highly contiguous assemblies of 101 drosophilid genomes.</title>
        <authorList>
            <person name="Kim B.Y."/>
            <person name="Wang J.R."/>
            <person name="Miller D.E."/>
            <person name="Barmina O."/>
            <person name="Delaney E."/>
            <person name="Thompson A."/>
            <person name="Comeault A.A."/>
            <person name="Peede D."/>
            <person name="D'Agostino E.R."/>
            <person name="Pelaez J."/>
            <person name="Aguilar J.M."/>
            <person name="Haji D."/>
            <person name="Matsunaga T."/>
            <person name="Armstrong E.E."/>
            <person name="Zych M."/>
            <person name="Ogawa Y."/>
            <person name="Stamenkovic-Radak M."/>
            <person name="Jelic M."/>
            <person name="Veselinovic M.S."/>
            <person name="Tanaskovic M."/>
            <person name="Eric P."/>
            <person name="Gao J.J."/>
            <person name="Katoh T.K."/>
            <person name="Toda M.J."/>
            <person name="Watabe H."/>
            <person name="Watada M."/>
            <person name="Davis J.S."/>
            <person name="Moyle L.C."/>
            <person name="Manoli G."/>
            <person name="Bertolini E."/>
            <person name="Kostal V."/>
            <person name="Hawley R.S."/>
            <person name="Takahashi A."/>
            <person name="Jones C.D."/>
            <person name="Price D.K."/>
            <person name="Whiteman N."/>
            <person name="Kopp A."/>
            <person name="Matute D.R."/>
            <person name="Petrov D.A."/>
        </authorList>
    </citation>
    <scope>NUCLEOTIDE SEQUENCE [LARGE SCALE GENOMIC DNA]</scope>
</reference>
<keyword evidence="8" id="KW-0131">Cell cycle</keyword>
<dbReference type="InterPro" id="IPR036872">
    <property type="entry name" value="CH_dom_sf"/>
</dbReference>
<evidence type="ECO:0000256" key="8">
    <source>
        <dbReference type="ARBA" id="ARBA00023306"/>
    </source>
</evidence>
<keyword evidence="5 9" id="KW-0493">Microtubule</keyword>
<evidence type="ECO:0000256" key="10">
    <source>
        <dbReference type="SAM" id="MobiDB-lite"/>
    </source>
</evidence>
<dbReference type="SUPFAM" id="SSF47576">
    <property type="entry name" value="Calponin-homology domain, CH-domain"/>
    <property type="match status" value="1"/>
</dbReference>
<keyword evidence="7" id="KW-0206">Cytoskeleton</keyword>
<feature type="compositionally biased region" description="Polar residues" evidence="10">
    <location>
        <begin position="154"/>
        <end position="174"/>
    </location>
</feature>
<dbReference type="Pfam" id="PF03271">
    <property type="entry name" value="EB1"/>
    <property type="match status" value="1"/>
</dbReference>
<dbReference type="Gene3D" id="1.10.418.10">
    <property type="entry name" value="Calponin-like domain"/>
    <property type="match status" value="1"/>
</dbReference>
<evidence type="ECO:0000256" key="9">
    <source>
        <dbReference type="PROSITE-ProRule" id="PRU00576"/>
    </source>
</evidence>
<comment type="similarity">
    <text evidence="2">Belongs to the MAPRE family.</text>
</comment>
<evidence type="ECO:0000256" key="3">
    <source>
        <dbReference type="ARBA" id="ARBA00022490"/>
    </source>
</evidence>
<evidence type="ECO:0000256" key="4">
    <source>
        <dbReference type="ARBA" id="ARBA00022618"/>
    </source>
</evidence>
<feature type="domain" description="Calponin-homology (CH)" evidence="11">
    <location>
        <begin position="21"/>
        <end position="123"/>
    </location>
</feature>
<keyword evidence="3" id="KW-0963">Cytoplasm</keyword>
<accession>A0ABM5J443</accession>
<sequence>MMASKIKRAVNVHSTNVTSDNPSRYEMLSWVNNTLKAQFAKIEELCTGAAYCQFMDMMFPNSMPIKRIKFRTNQEHEHLHNFKILQAGFKKVSVDKVVPIDKLIKGRFQDNFEFLQWFRKFFDANYDGRAYDPVAARNGVTMGFGASHFGPKGQKSSPKSTPRCQTPERSSTTFDPVEANTEIKEEFSLLSQQLENGPEEIKDMERERDFYFKKLRDIEVLFRRHRVDATARPIYEKVLKIIYADNPTSLTPN</sequence>
<evidence type="ECO:0000256" key="2">
    <source>
        <dbReference type="ARBA" id="ARBA00010729"/>
    </source>
</evidence>
<keyword evidence="6" id="KW-0498">Mitosis</keyword>
<evidence type="ECO:0000256" key="6">
    <source>
        <dbReference type="ARBA" id="ARBA00022776"/>
    </source>
</evidence>
<dbReference type="RefSeq" id="XP_044313596.1">
    <property type="nucleotide sequence ID" value="XM_044457661.1"/>
</dbReference>
<evidence type="ECO:0008006" key="15">
    <source>
        <dbReference type="Google" id="ProtNLM"/>
    </source>
</evidence>
<dbReference type="InterPro" id="IPR001715">
    <property type="entry name" value="CH_dom"/>
</dbReference>
<dbReference type="PANTHER" id="PTHR10623">
    <property type="entry name" value="MICROTUBULE-ASSOCIATED PROTEIN RP/EB FAMILY MEMBER"/>
    <property type="match status" value="1"/>
</dbReference>
<evidence type="ECO:0000256" key="7">
    <source>
        <dbReference type="ARBA" id="ARBA00023212"/>
    </source>
</evidence>
<evidence type="ECO:0000313" key="13">
    <source>
        <dbReference type="EnsemblMetazoa" id="XP_044313596.1"/>
    </source>
</evidence>
<name>A0ABM5J443_DRORH</name>
<feature type="domain" description="EB1 C-terminal" evidence="12">
    <location>
        <begin position="179"/>
        <end position="251"/>
    </location>
</feature>
<dbReference type="InterPro" id="IPR004953">
    <property type="entry name" value="EB1_C"/>
</dbReference>
<comment type="subcellular location">
    <subcellularLocation>
        <location evidence="1">Cytoplasm</location>
        <location evidence="1">Cytoskeleton</location>
    </subcellularLocation>
</comment>
<reference evidence="13" key="2">
    <citation type="submission" date="2025-05" db="UniProtKB">
        <authorList>
            <consortium name="EnsemblMetazoa"/>
        </authorList>
    </citation>
    <scope>IDENTIFICATION</scope>
</reference>
<dbReference type="GeneID" id="108042855"/>
<dbReference type="PROSITE" id="PS51230">
    <property type="entry name" value="EB1_C"/>
    <property type="match status" value="1"/>
</dbReference>
<evidence type="ECO:0000313" key="14">
    <source>
        <dbReference type="Proteomes" id="UP001652680"/>
    </source>
</evidence>
<evidence type="ECO:0000259" key="12">
    <source>
        <dbReference type="PROSITE" id="PS51230"/>
    </source>
</evidence>
<keyword evidence="14" id="KW-1185">Reference proteome</keyword>
<feature type="region of interest" description="Disordered" evidence="10">
    <location>
        <begin position="147"/>
        <end position="174"/>
    </location>
</feature>
<dbReference type="PROSITE" id="PS50021">
    <property type="entry name" value="CH"/>
    <property type="match status" value="1"/>
</dbReference>
<evidence type="ECO:0000256" key="5">
    <source>
        <dbReference type="ARBA" id="ARBA00022701"/>
    </source>
</evidence>
<dbReference type="Gene3D" id="1.20.5.1430">
    <property type="match status" value="1"/>
</dbReference>
<keyword evidence="4" id="KW-0132">Cell division</keyword>
<dbReference type="InterPro" id="IPR027328">
    <property type="entry name" value="MAPRE"/>
</dbReference>
<evidence type="ECO:0000259" key="11">
    <source>
        <dbReference type="PROSITE" id="PS50021"/>
    </source>
</evidence>
<proteinExistence type="inferred from homology"/>
<dbReference type="Proteomes" id="UP001652680">
    <property type="component" value="Unassembled WGS sequence"/>
</dbReference>
<dbReference type="InterPro" id="IPR036133">
    <property type="entry name" value="EB1_C_sf"/>
</dbReference>
<organism evidence="13 14">
    <name type="scientific">Drosophila rhopaloa</name>
    <name type="common">Fruit fly</name>
    <dbReference type="NCBI Taxonomy" id="1041015"/>
    <lineage>
        <taxon>Eukaryota</taxon>
        <taxon>Metazoa</taxon>
        <taxon>Ecdysozoa</taxon>
        <taxon>Arthropoda</taxon>
        <taxon>Hexapoda</taxon>
        <taxon>Insecta</taxon>
        <taxon>Pterygota</taxon>
        <taxon>Neoptera</taxon>
        <taxon>Endopterygota</taxon>
        <taxon>Diptera</taxon>
        <taxon>Brachycera</taxon>
        <taxon>Muscomorpha</taxon>
        <taxon>Ephydroidea</taxon>
        <taxon>Drosophilidae</taxon>
        <taxon>Drosophila</taxon>
        <taxon>Sophophora</taxon>
    </lineage>
</organism>
<dbReference type="SUPFAM" id="SSF140612">
    <property type="entry name" value="EB1 dimerisation domain-like"/>
    <property type="match status" value="1"/>
</dbReference>
<protein>
    <recommendedName>
        <fullName evidence="15">Microtubule-associated protein RP/EB family member 1</fullName>
    </recommendedName>
</protein>
<dbReference type="EnsemblMetazoa" id="XM_044457661.1">
    <property type="protein sequence ID" value="XP_044313596.1"/>
    <property type="gene ID" value="LOC108042855"/>
</dbReference>
<dbReference type="Pfam" id="PF00307">
    <property type="entry name" value="CH"/>
    <property type="match status" value="1"/>
</dbReference>